<reference evidence="4" key="1">
    <citation type="submission" date="2018-05" db="EMBL/GenBank/DDBJ databases">
        <authorList>
            <person name="Lanie J.A."/>
            <person name="Ng W.-L."/>
            <person name="Kazmierczak K.M."/>
            <person name="Andrzejewski T.M."/>
            <person name="Davidsen T.M."/>
            <person name="Wayne K.J."/>
            <person name="Tettelin H."/>
            <person name="Glass J.I."/>
            <person name="Rusch D."/>
            <person name="Podicherti R."/>
            <person name="Tsui H.-C.T."/>
            <person name="Winkler M.E."/>
        </authorList>
    </citation>
    <scope>NUCLEOTIDE SEQUENCE</scope>
</reference>
<feature type="domain" description="Hcy-binding" evidence="3">
    <location>
        <begin position="3"/>
        <end position="290"/>
    </location>
</feature>
<evidence type="ECO:0000256" key="2">
    <source>
        <dbReference type="ARBA" id="ARBA00022679"/>
    </source>
</evidence>
<dbReference type="SUPFAM" id="SSF82282">
    <property type="entry name" value="Homocysteine S-methyltransferase"/>
    <property type="match status" value="1"/>
</dbReference>
<proteinExistence type="predicted"/>
<evidence type="ECO:0000313" key="4">
    <source>
        <dbReference type="EMBL" id="SVC06734.1"/>
    </source>
</evidence>
<protein>
    <recommendedName>
        <fullName evidence="3">Hcy-binding domain-containing protein</fullName>
    </recommendedName>
</protein>
<keyword evidence="2" id="KW-0808">Transferase</keyword>
<dbReference type="InterPro" id="IPR036589">
    <property type="entry name" value="HCY_dom_sf"/>
</dbReference>
<name>A0A382J3L5_9ZZZZ</name>
<dbReference type="Gene3D" id="3.20.20.330">
    <property type="entry name" value="Homocysteine-binding-like domain"/>
    <property type="match status" value="1"/>
</dbReference>
<dbReference type="InterPro" id="IPR003726">
    <property type="entry name" value="HCY_dom"/>
</dbReference>
<evidence type="ECO:0000256" key="1">
    <source>
        <dbReference type="ARBA" id="ARBA00022603"/>
    </source>
</evidence>
<dbReference type="Pfam" id="PF02574">
    <property type="entry name" value="S-methyl_trans"/>
    <property type="match status" value="1"/>
</dbReference>
<dbReference type="InterPro" id="IPR017226">
    <property type="entry name" value="BHMT-like"/>
</dbReference>
<accession>A0A382J3L5</accession>
<dbReference type="AlphaFoldDB" id="A0A382J3L5"/>
<dbReference type="GO" id="GO:0008168">
    <property type="term" value="F:methyltransferase activity"/>
    <property type="evidence" value="ECO:0007669"/>
    <property type="project" value="UniProtKB-KW"/>
</dbReference>
<dbReference type="GO" id="GO:0032259">
    <property type="term" value="P:methylation"/>
    <property type="evidence" value="ECO:0007669"/>
    <property type="project" value="UniProtKB-KW"/>
</dbReference>
<keyword evidence="1" id="KW-0489">Methyltransferase</keyword>
<dbReference type="EMBL" id="UINC01071657">
    <property type="protein sequence ID" value="SVC06734.1"/>
    <property type="molecule type" value="Genomic_DNA"/>
</dbReference>
<evidence type="ECO:0000259" key="3">
    <source>
        <dbReference type="PROSITE" id="PS50970"/>
    </source>
</evidence>
<dbReference type="PANTHER" id="PTHR11103:SF18">
    <property type="entry name" value="SLR1189 PROTEIN"/>
    <property type="match status" value="1"/>
</dbReference>
<dbReference type="PANTHER" id="PTHR11103">
    <property type="entry name" value="SLR1189 PROTEIN"/>
    <property type="match status" value="1"/>
</dbReference>
<dbReference type="GO" id="GO:0009086">
    <property type="term" value="P:methionine biosynthetic process"/>
    <property type="evidence" value="ECO:0007669"/>
    <property type="project" value="InterPro"/>
</dbReference>
<organism evidence="4">
    <name type="scientific">marine metagenome</name>
    <dbReference type="NCBI Taxonomy" id="408172"/>
    <lineage>
        <taxon>unclassified sequences</taxon>
        <taxon>metagenomes</taxon>
        <taxon>ecological metagenomes</taxon>
    </lineage>
</organism>
<dbReference type="GO" id="GO:0008270">
    <property type="term" value="F:zinc ion binding"/>
    <property type="evidence" value="ECO:0007669"/>
    <property type="project" value="InterPro"/>
</dbReference>
<sequence>MSRKTLKQRLSEGPVLLDGAMGSLLMDMGLHSGQPPEEWTMKYPERIGKAHRSYYEAGSDILQTNTFGASYYRLKECGIAEHHDLVNKKAVEICREYGGDSLISGDIGPSGLLLDPLGPATLEELETAFYHQAVVLEKAGVDLFSIETMIDIEEAVLAVKAIRNISEKPIIANMTYSQTGNGYYTVMGNSLAECTQKFLDAGADIIGTNCNLDSVELYELAEELLTLTTTPISIKPNAGQPVLNGDTVSYGQSADDFVNGMVKIYKLGIQILGGCCGTTPEYIKRLSNQIKE</sequence>
<dbReference type="PROSITE" id="PS50970">
    <property type="entry name" value="HCY"/>
    <property type="match status" value="1"/>
</dbReference>
<dbReference type="PIRSF" id="PIRSF037505">
    <property type="entry name" value="Betaine_HMT"/>
    <property type="match status" value="1"/>
</dbReference>
<gene>
    <name evidence="4" type="ORF">METZ01_LOCUS259588</name>
</gene>